<feature type="transmembrane region" description="Helical" evidence="1">
    <location>
        <begin position="12"/>
        <end position="34"/>
    </location>
</feature>
<dbReference type="InterPro" id="IPR008620">
    <property type="entry name" value="FixH"/>
</dbReference>
<dbReference type="Pfam" id="PF05751">
    <property type="entry name" value="FixH"/>
    <property type="match status" value="1"/>
</dbReference>
<evidence type="ECO:0000313" key="2">
    <source>
        <dbReference type="EMBL" id="MFC7290520.1"/>
    </source>
</evidence>
<sequence length="169" mass="19023">MTKEYSKTKQITGYHVLFILLSFFAIVFGVNALFITKAISSFPGETSKKSYLQGINYNETLEENQKQNLLGWTAQIGVTQSNSPKTTKHLVSAFYDQEKQALRDLDVTAHLVQFSNDHLTFETQLSKDSIGNYSADLKMIPSGRWRVSLKAVSNSGETFVAHKDIEIVH</sequence>
<evidence type="ECO:0000313" key="3">
    <source>
        <dbReference type="Proteomes" id="UP001596492"/>
    </source>
</evidence>
<dbReference type="RefSeq" id="WP_382165478.1">
    <property type="nucleotide sequence ID" value="NZ_JBHTBR010000002.1"/>
</dbReference>
<keyword evidence="3" id="KW-1185">Reference proteome</keyword>
<protein>
    <submittedName>
        <fullName evidence="2">FixH family protein</fullName>
    </submittedName>
</protein>
<keyword evidence="1" id="KW-1133">Transmembrane helix</keyword>
<organism evidence="2 3">
    <name type="scientific">Hirschia litorea</name>
    <dbReference type="NCBI Taxonomy" id="1199156"/>
    <lineage>
        <taxon>Bacteria</taxon>
        <taxon>Pseudomonadati</taxon>
        <taxon>Pseudomonadota</taxon>
        <taxon>Alphaproteobacteria</taxon>
        <taxon>Hyphomonadales</taxon>
        <taxon>Hyphomonadaceae</taxon>
        <taxon>Hirschia</taxon>
    </lineage>
</organism>
<dbReference type="Proteomes" id="UP001596492">
    <property type="component" value="Unassembled WGS sequence"/>
</dbReference>
<evidence type="ECO:0000256" key="1">
    <source>
        <dbReference type="SAM" id="Phobius"/>
    </source>
</evidence>
<reference evidence="3" key="1">
    <citation type="journal article" date="2019" name="Int. J. Syst. Evol. Microbiol.">
        <title>The Global Catalogue of Microorganisms (GCM) 10K type strain sequencing project: providing services to taxonomists for standard genome sequencing and annotation.</title>
        <authorList>
            <consortium name="The Broad Institute Genomics Platform"/>
            <consortium name="The Broad Institute Genome Sequencing Center for Infectious Disease"/>
            <person name="Wu L."/>
            <person name="Ma J."/>
        </authorList>
    </citation>
    <scope>NUCLEOTIDE SEQUENCE [LARGE SCALE GENOMIC DNA]</scope>
    <source>
        <strain evidence="3">CCUG 51308</strain>
    </source>
</reference>
<name>A0ABW2II68_9PROT</name>
<accession>A0ABW2II68</accession>
<keyword evidence="1" id="KW-0812">Transmembrane</keyword>
<dbReference type="EMBL" id="JBHTBR010000002">
    <property type="protein sequence ID" value="MFC7290520.1"/>
    <property type="molecule type" value="Genomic_DNA"/>
</dbReference>
<proteinExistence type="predicted"/>
<comment type="caution">
    <text evidence="2">The sequence shown here is derived from an EMBL/GenBank/DDBJ whole genome shotgun (WGS) entry which is preliminary data.</text>
</comment>
<gene>
    <name evidence="2" type="ORF">ACFQS8_02735</name>
</gene>
<keyword evidence="1" id="KW-0472">Membrane</keyword>